<evidence type="ECO:0000313" key="11">
    <source>
        <dbReference type="Proteomes" id="UP000799421"/>
    </source>
</evidence>
<dbReference type="InterPro" id="IPR010300">
    <property type="entry name" value="CDO_1"/>
</dbReference>
<feature type="cross-link" description="3'-(S-cysteinyl)-tyrosine (Cys-Tyr)" evidence="7">
    <location>
        <begin position="94"/>
        <end position="197"/>
    </location>
</feature>
<comment type="cofactor">
    <cofactor evidence="9">
        <name>Fe cation</name>
        <dbReference type="ChEBI" id="CHEBI:24875"/>
    </cofactor>
    <text evidence="9">Binds 1 Fe cation per subunit.</text>
</comment>
<keyword evidence="11" id="KW-1185">Reference proteome</keyword>
<keyword evidence="4 9" id="KW-0223">Dioxygenase</keyword>
<evidence type="ECO:0000256" key="5">
    <source>
        <dbReference type="ARBA" id="ARBA00023002"/>
    </source>
</evidence>
<dbReference type="EMBL" id="MU005979">
    <property type="protein sequence ID" value="KAF2860706.1"/>
    <property type="molecule type" value="Genomic_DNA"/>
</dbReference>
<evidence type="ECO:0000256" key="2">
    <source>
        <dbReference type="ARBA" id="ARBA00013133"/>
    </source>
</evidence>
<dbReference type="Gene3D" id="2.60.120.10">
    <property type="entry name" value="Jelly Rolls"/>
    <property type="match status" value="1"/>
</dbReference>
<organism evidence="10 11">
    <name type="scientific">Piedraia hortae CBS 480.64</name>
    <dbReference type="NCBI Taxonomy" id="1314780"/>
    <lineage>
        <taxon>Eukaryota</taxon>
        <taxon>Fungi</taxon>
        <taxon>Dikarya</taxon>
        <taxon>Ascomycota</taxon>
        <taxon>Pezizomycotina</taxon>
        <taxon>Dothideomycetes</taxon>
        <taxon>Dothideomycetidae</taxon>
        <taxon>Capnodiales</taxon>
        <taxon>Piedraiaceae</taxon>
        <taxon>Piedraia</taxon>
    </lineage>
</organism>
<evidence type="ECO:0000256" key="6">
    <source>
        <dbReference type="ARBA" id="ARBA00023004"/>
    </source>
</evidence>
<keyword evidence="6 8" id="KW-0408">Iron</keyword>
<evidence type="ECO:0000256" key="8">
    <source>
        <dbReference type="PIRSR" id="PIRSR610300-51"/>
    </source>
</evidence>
<protein>
    <recommendedName>
        <fullName evidence="2 9">Cysteine dioxygenase</fullName>
        <ecNumber evidence="2 9">1.13.11.20</ecNumber>
    </recommendedName>
</protein>
<evidence type="ECO:0000256" key="4">
    <source>
        <dbReference type="ARBA" id="ARBA00022964"/>
    </source>
</evidence>
<dbReference type="OrthoDB" id="543511at2759"/>
<evidence type="ECO:0000256" key="1">
    <source>
        <dbReference type="ARBA" id="ARBA00006622"/>
    </source>
</evidence>
<sequence>MDKDTMTFQSLISDLNTLLGPSNGIDKVSISSLKSLMRSYNSQRSEWTPYAFADYSRAYTRNLVSHGNGAANILVLVWSPGRQSYIHDHANSHCVMKVLHGRLTETVYSWPCERGEQNSPIQASPIQASPIDTCETEHKCSSSETEHKCSSSETGTLRVKRAKTYGEDEVTYMSDRLGLHRIRNEDPDDVAVSLHVYTPPNAARHGCHIFDEETGRKSHVLQCSFYSELGVKVEG</sequence>
<dbReference type="GO" id="GO:0017172">
    <property type="term" value="F:cysteine dioxygenase activity"/>
    <property type="evidence" value="ECO:0007669"/>
    <property type="project" value="UniProtKB-UniRule"/>
</dbReference>
<dbReference type="GO" id="GO:0019448">
    <property type="term" value="P:L-cysteine catabolic process"/>
    <property type="evidence" value="ECO:0007669"/>
    <property type="project" value="TreeGrafter"/>
</dbReference>
<dbReference type="EC" id="1.13.11.20" evidence="2 9"/>
<dbReference type="Proteomes" id="UP000799421">
    <property type="component" value="Unassembled WGS sequence"/>
</dbReference>
<dbReference type="InterPro" id="IPR014710">
    <property type="entry name" value="RmlC-like_jellyroll"/>
</dbReference>
<reference evidence="10" key="1">
    <citation type="journal article" date="2020" name="Stud. Mycol.">
        <title>101 Dothideomycetes genomes: a test case for predicting lifestyles and emergence of pathogens.</title>
        <authorList>
            <person name="Haridas S."/>
            <person name="Albert R."/>
            <person name="Binder M."/>
            <person name="Bloem J."/>
            <person name="Labutti K."/>
            <person name="Salamov A."/>
            <person name="Andreopoulos B."/>
            <person name="Baker S."/>
            <person name="Barry K."/>
            <person name="Bills G."/>
            <person name="Bluhm B."/>
            <person name="Cannon C."/>
            <person name="Castanera R."/>
            <person name="Culley D."/>
            <person name="Daum C."/>
            <person name="Ezra D."/>
            <person name="Gonzalez J."/>
            <person name="Henrissat B."/>
            <person name="Kuo A."/>
            <person name="Liang C."/>
            <person name="Lipzen A."/>
            <person name="Lutzoni F."/>
            <person name="Magnuson J."/>
            <person name="Mondo S."/>
            <person name="Nolan M."/>
            <person name="Ohm R."/>
            <person name="Pangilinan J."/>
            <person name="Park H.-J."/>
            <person name="Ramirez L."/>
            <person name="Alfaro M."/>
            <person name="Sun H."/>
            <person name="Tritt A."/>
            <person name="Yoshinaga Y."/>
            <person name="Zwiers L.-H."/>
            <person name="Turgeon B."/>
            <person name="Goodwin S."/>
            <person name="Spatafora J."/>
            <person name="Crous P."/>
            <person name="Grigoriev I."/>
        </authorList>
    </citation>
    <scope>NUCLEOTIDE SEQUENCE</scope>
    <source>
        <strain evidence="10">CBS 480.64</strain>
    </source>
</reference>
<dbReference type="InterPro" id="IPR011051">
    <property type="entry name" value="RmlC_Cupin_sf"/>
</dbReference>
<dbReference type="SUPFAM" id="SSF51182">
    <property type="entry name" value="RmlC-like cupins"/>
    <property type="match status" value="1"/>
</dbReference>
<dbReference type="GO" id="GO:0008198">
    <property type="term" value="F:ferrous iron binding"/>
    <property type="evidence" value="ECO:0007669"/>
    <property type="project" value="TreeGrafter"/>
</dbReference>
<evidence type="ECO:0000256" key="7">
    <source>
        <dbReference type="PIRSR" id="PIRSR610300-50"/>
    </source>
</evidence>
<name>A0A6A7BZD2_9PEZI</name>
<evidence type="ECO:0000313" key="10">
    <source>
        <dbReference type="EMBL" id="KAF2860706.1"/>
    </source>
</evidence>
<feature type="binding site" evidence="8">
    <location>
        <position position="89"/>
    </location>
    <ligand>
        <name>Fe cation</name>
        <dbReference type="ChEBI" id="CHEBI:24875"/>
        <note>catalytic</note>
    </ligand>
</feature>
<proteinExistence type="inferred from homology"/>
<keyword evidence="3 8" id="KW-0479">Metal-binding</keyword>
<gene>
    <name evidence="10" type="ORF">K470DRAFT_270544</name>
</gene>
<feature type="binding site" evidence="8">
    <location>
        <position position="87"/>
    </location>
    <ligand>
        <name>Fe cation</name>
        <dbReference type="ChEBI" id="CHEBI:24875"/>
        <note>catalytic</note>
    </ligand>
</feature>
<comment type="catalytic activity">
    <reaction evidence="9">
        <text>L-cysteine + O2 = 3-sulfino-L-alanine + H(+)</text>
        <dbReference type="Rhea" id="RHEA:20441"/>
        <dbReference type="ChEBI" id="CHEBI:15378"/>
        <dbReference type="ChEBI" id="CHEBI:15379"/>
        <dbReference type="ChEBI" id="CHEBI:35235"/>
        <dbReference type="ChEBI" id="CHEBI:61085"/>
        <dbReference type="EC" id="1.13.11.20"/>
    </reaction>
</comment>
<dbReference type="PANTHER" id="PTHR12918">
    <property type="entry name" value="CYSTEINE DIOXYGENASE"/>
    <property type="match status" value="1"/>
</dbReference>
<evidence type="ECO:0000256" key="3">
    <source>
        <dbReference type="ARBA" id="ARBA00022723"/>
    </source>
</evidence>
<keyword evidence="7" id="KW-0883">Thioether bond</keyword>
<dbReference type="AlphaFoldDB" id="A0A6A7BZD2"/>
<feature type="binding site" evidence="8">
    <location>
        <position position="180"/>
    </location>
    <ligand>
        <name>Fe cation</name>
        <dbReference type="ChEBI" id="CHEBI:24875"/>
        <note>catalytic</note>
    </ligand>
</feature>
<evidence type="ECO:0000256" key="9">
    <source>
        <dbReference type="RuleBase" id="RU366010"/>
    </source>
</evidence>
<dbReference type="PANTHER" id="PTHR12918:SF1">
    <property type="entry name" value="CYSTEINE DIOXYGENASE TYPE 1"/>
    <property type="match status" value="1"/>
</dbReference>
<keyword evidence="5 9" id="KW-0560">Oxidoreductase</keyword>
<accession>A0A6A7BZD2</accession>
<comment type="similarity">
    <text evidence="1 9">Belongs to the cysteine dioxygenase family.</text>
</comment>
<dbReference type="Pfam" id="PF05995">
    <property type="entry name" value="CDO_I"/>
    <property type="match status" value="2"/>
</dbReference>
<dbReference type="CDD" id="cd10548">
    <property type="entry name" value="cupin_CDO"/>
    <property type="match status" value="1"/>
</dbReference>